<feature type="domain" description="Cadherin" evidence="18">
    <location>
        <begin position="809"/>
        <end position="912"/>
    </location>
</feature>
<dbReference type="SMART" id="SM00112">
    <property type="entry name" value="CA"/>
    <property type="match status" value="30"/>
</dbReference>
<feature type="domain" description="Cadherin" evidence="18">
    <location>
        <begin position="3089"/>
        <end position="3201"/>
    </location>
</feature>
<evidence type="ECO:0000256" key="7">
    <source>
        <dbReference type="ARBA" id="ARBA00022889"/>
    </source>
</evidence>
<evidence type="ECO:0000313" key="20">
    <source>
        <dbReference type="Proteomes" id="UP001142055"/>
    </source>
</evidence>
<feature type="compositionally biased region" description="Acidic residues" evidence="14">
    <location>
        <begin position="4995"/>
        <end position="5005"/>
    </location>
</feature>
<proteinExistence type="predicted"/>
<feature type="domain" description="Cadherin" evidence="18">
    <location>
        <begin position="3508"/>
        <end position="3610"/>
    </location>
</feature>
<dbReference type="Gene3D" id="2.10.25.10">
    <property type="entry name" value="Laminin"/>
    <property type="match status" value="5"/>
</dbReference>
<dbReference type="CDD" id="cd00110">
    <property type="entry name" value="LamG"/>
    <property type="match status" value="1"/>
</dbReference>
<feature type="domain" description="EGF-like" evidence="17">
    <location>
        <begin position="4482"/>
        <end position="4529"/>
    </location>
</feature>
<feature type="domain" description="EGF-like" evidence="17">
    <location>
        <begin position="4615"/>
        <end position="4652"/>
    </location>
</feature>
<keyword evidence="7" id="KW-0130">Cell adhesion</keyword>
<evidence type="ECO:0000256" key="10">
    <source>
        <dbReference type="ARBA" id="ARBA00023157"/>
    </source>
</evidence>
<feature type="transmembrane region" description="Helical" evidence="15">
    <location>
        <begin position="4672"/>
        <end position="4693"/>
    </location>
</feature>
<sequence>MTITTNTADSRYRPKMSIDNCKSHTTTIMCNMTNRHRTRRRKRRPPNGYQTCTYKLSALILYATIILFSNVFHVQHAECHRLTANQSQHYHTKHFHHLIESIIVNNVPSSIDRRSRSLPSHSIVELDERDEDDDSFNELDGEKRSPPPTATLSNVATTTASSTSSSSSNNSQLNETISNEELNVHQSKMPLLQQSTNRTSIDMNETIHPSFDFTKSFYNVSIPENAFYKYATPMEKMGIYITDPELNVRYKIVAGDQQKIFKAEAKHIGDFFFLLIRMRHGTSVVLNREYLSSYELRVRATITSKRNDGLRLKAKCTVMVTVEDRNDISPIFVSDSYDVQVNEDVPLDTAILNVTAYDPDIGRNGDIYYSLIESTNLFAIHPTNGIIYTTRPLSLSTIVSDDNHNSQTLESYQLQLTVMAKDRGYHRGTSTVIESSKAKVNIRIMAVNRYQPKITIKQHRTIAYTASGRNHHHHRPIYAIINVNDADHGQYGQICSFDIVSGNDGGWFALTNSSSPRDFNLELIRSFNDNDNDGSLHLMIKATDCGGRWSNETIIISTESTLENDFTFTSGDYYREIHENSLPGTLIIQLSLKSIQSAGIELDDDIEHYSQMITNGKFQFTIIDGNDEHKFGISRNGILYTTERLDREDRSKYTLVIRVQHELNRIATTMIHIEILDDNDNYPIFEHGNQMIVNVSIPENRPNGSVVYRAVATDADIGNNGYISYELIYYGHETNLPFMIDPYTGTITTNRPLDYESMSRYYHLFVRASDWGEPFRRQTEMMLNITIEDVNDHRPQFEAINCTAYLSVNTKPYSKIMTFNAFDDDHNSIIRYRMFTPEAEQCFRLDETTGQLELICNLKKEMTRNKLIIDHNHVLWTLSITATDGNYFSDPNYLKIIISNDDSMIGKRNARIECTDSILYRRNQHYQSNHNNNNNEWKNDQLTSQELDALESIKFDMKKLNNIPIIDRTLNEISIPENTPIHRKIATLFANDSDHGYDGTLIWSLNLQQYEHDDDNYNRRIYFDINQTTGELMLISQLDYEHESMLTLFATVCDQSIENRLCSNQTIKILVEDVNDNPPLMDNFVFNISESAPIHSFVGTLFATDDDSGDNSALEYFLDGHVEQFTIDLFNGTIRLEQTLDHETISKYTLYATVTDSGTPSLSSTSMITIYVDDVNDNQPEFYQKAYFIKVREDIPIGSRLTRITAFDRDDGRSAMISYSLVDSNNPHNQKLTTNSLNMFEIDELTGNIRLRESLDYERNQMYNLTIIAIDHGKPPLSNSVILLIEVEDVDENYHAPKFSDFYAVGSVKENEPIGTVVTTVIATDPDDSNQTLNYQIVGGSGLGRFTIDSNGVVYSNVVFDCENGPHYWLTVVAKDRAAVPLSARLELYISIEDVDDMPPITTESFYHKTIMENVTIGSKILQLKAYDQDYSMMKRDEATNNEDIQFRIGNNNVPFEIDSNGWITTTNELDHETNKRFVLDIEIMDKTSINQLSTNVQRRSLQSVTNSGYVTRSRTPVIIDIIDVNEYEPKSILHTYRCRTYNNVDQHRPLCHIVANDRDHDDSCPITFQLIDIDNEENYFRLDNNTGIFYSNVERLPKGSHDFTVKITDCDQMSSTVFVIIRVLVPRIEMINDESTNNSKNSRPMFEPIDPIIVINRDESIGQQIAFVKTIDDTGDHLCTYIIDGNVDHTFAYLPTGSLVLARSLMNRFQTNYNLTLLVTDGLNNSTLNLMINVRNDIDQVMEFAQQHYTVNVLENITIGTDILQLTLMEPEPESASVIYSIYSTNSPDSLTKFEIDSRVGKIRVKNSIDYEANKQHVLIIESRNNRKHTTTSFNNRAFTKVTINVIDVNDQKPQFIMPYFESTILESSSIGTSIVQVQAFDSDFGTNAEINYTLIAGTVESTMFDIEPKLGYIYLTGKLNHNEQPEYYLSVRATDNGLPPLSNTANVHIIVTVPDNTPPKFEQDNYFVDIREDEKIGTVILSLRMLNKQSTYFMIIDGNVDDSFAINVNNGELYLRKHLDYERITNYSLTIGAENMFATKTSAKIFITIIDVNDNAPFWNRSTFTGLVYETLPIDSIVMNDDDGQPLIVNAYDRDSLHNSILLYSIVDEHAKKYFQIEPRTGAISLIGKIGYEQFDSIEFQVSVSDYGYPPLKASSNALVRIKCLPVNDCPPIFKLNTYYSTLMLPTFMNVIVTKVSATDCDLRSSNLDGKQSTNYLQYSLYHHNRTIMNQFRINGTTGQILTATDQFEVGPLELIVTVFDGKFSNNATVVINVKMLPHSSLRFKDERYYGSIMENSSMIKTIVLPSIEGNRLHEHLVFRIMNPTDHFMISRTSGAILYRGTNLIDRESINKFELAIEVQSISLKHRIAHALVEIVVDDINDNRPIFVGLPYHFVFNQESTIGTVINRVQAVDMDIGDNGLINYSIISGDENGLFALNTKTGQLSLQRNLDETNDPLNYTLVIMAKDCGEPPLHSMTNVTLRMVTGGVPIFVQSYYNVSVSEAHAPMVPFVTIKAESTNGRQLFYLIEQGNDNDEFALDFSTGMVSIAERLDREAISRYNLLISATDAISGASSTVNLYINVEDTNDNPPMFSKSMYNISVAENRPIGSSITRLMATDSDIGVNGKLQYRMIGNVSHHFYITPDDGIIYLKSPLDHETESRHHFSVMVTDYGTPQLTSTAQVWIEVIDVNDNVPTLPPSFNTTINEDMSNGDFVTRIIANDRDWIDRDRLRYRIQSGNDMTFMMNETTGIISVRHIRSTSMFMVRPPLNRYFPSRSYQQQRFYHYHEMRRTYSLNISVSDGIYSSTEVYHIHIKPSNHYSPKFARSMNNLAISELTTATDIQKQSSTIFTINATDLDENEMYGTIEYSIMNDGGRKKFAIDSHTGQIWLRERLDYELDERFYWLIIGASDRGHRLGVAALRIAITDQNDNIPQFIVDEYRSTICSNVPIGQTILAVLAFDSDEDVINQRNRIHYSIYDAENSTKILMNDDENDTNTNSISTISDYFDISPETGHIKTIKNITDLAGKMVQFFVKVSDLNVLPSSINSNKERIMNSIIPNVVPVTIQIGASSCVHQSSIPKKRKDSSSSFLYEVFVKENVERGSIVVNLNLDAYKDVDLSIVSTSNDDENEKKNKKNRMAESSSFRIDRMGRIHWNEPFDREMKAKHVLVIQVKDKITFTTEYLYVIINIMDANDCTPYFDSSSYYVSLSEDQEIGSSIFKINSLDDDVDILNSALRYQLNDTFNQTFSIDENSGWIILNRQLDRETIRNYDLLINVTDGLHSNSTILHVDVLDVNDNPPMMNKTNMIASIEENSILGTVVLSVDAYDLDQNTDLKYYIIDGDQMNQFAIASNGDLYVNKPLDRELIQHYELIILVSDGRFQTETIINIDIMDINDNGPICVKSNYIEMVSESVRPGTYILTIDAIDDDDGVNRRLFYTLDGEHYNHFKIDSETGRLSTLVPLDREKREQYHFHAVVYDAKNRHWSCTSYIEIRLSDVNDEPPKFINQMINSVQIAEDSPIGIMLGKVTAIDRDHGHNRHVRYELMNNREDFFIDEHTGIIRLSRSLDRETRSSYNLTIIAVDSGSTQLNSSTNFMIIVTDINDNAPEFEMQSYTGMVDEDATIGTMILKIFATSKDTGVNAEIRYSIQSGNDNDTFIIDETLGTITVGKMLDYELKKEYYLIVKAEDGGSPPLSNEVNVRLIVNDINDNRPTFVQRSYDIVIREDSLIGDRILQLIAIDHDSPPNANLTYSFIGNLLSYKEFDIDPLLGILTIGRPLDREMMSAYILEVFCNDNGQPAPLQASVFVNIEISDYNDNAPTFDRLNQTIHVQEGRPIGYTLTNFVITDADSATNSGPFKFSIVSNGEEEEDDNDNQKWFTVVDEDASLRTNIVFNHTERSEYKVAVRVNDSGTPSLSSINWITVIVIQEPQIAPKLQPLTISVNSLEQFPGGIIGQVNASDDDRYDKLTYSLTNVNDRNIFSIDQNDGTLVAFPGLDAGKYKLNVTVNDGKFISYGMVEIEVQSITESMIENALVIKLRSISVKEFVSNHMRNFVRTIKNLFNVRGKDVTILSIQPAERKSLRRHHHNHHNIHNQQQQQQHRRRRRRRLERRQSIEAQPPAQSSSSTFGDISIMFVVANSHGGYFTRNWLKNKLNENKYRIENQLDLRFDEIHLNSECEHIQCTNGECREDLILTENEITSIVGVRTSFVSPFHEYRFGCACNPGFGGQTCNVTVNECARNPCPSYKECVPVSSTLGYLCQCPFGKSGTNCNQNAETCHSNERDVSFCYQEFNPISFNGDSFVKYDFVKRIDKISLRFRTQQLKTTIFKQQIQDSNAFSILEITNGYIQYRFNCTEGEGLVRIHHQTINDGRWHEIIVERKGNAATLILDRKNRGNGLAPSASAMPGLSGSACSRHSRGEIYFGGEIRDESMVRSGFVGCLDNILFNGQQIPFHTTTGLTKSSIVTLRTLANIEFDCNFKPDNGPCRLQPCMNGGSCINLSNGSYACLCNQSTNTNSNTISRYGGRNCEIDRFPCQSSPCMNGGICSIIDTQKCSAGLPNCYECKCLPTYTGPNCQMARFCTMDLCNNGGMCEETPLGPKCRCHSGWHGLYCQHDVDECQLGTPACHQSATCINLPGTYRCICALNSTTPCNGENLLPSNIVSAKMFSYDDILVLSIGILVVIISSILIVCVLNCRNRSAKKRTPKISKESNEMLLKNASNGIYDDFSGNYGTRTSKTSHLEMANMQCNNIILGQQSQSSSQQQQQTSLNGQQSQRPTSYVDIFNGHGQQQQQNFADYDLSPPSNDQSISGIGSNMIHGTNTTTVNNFNKRIPLIASVSPQLIENKQSPKNSKMPINNNNNNKSKIQHNDRAKQLVANARVVSLNDSSDSNVVTNIHDEPHSSINSVEGYHWDNLDLYANEVDDDMIQSGDDNRSATSRLLTRSNLQEFSGDYANMINREELEERCRTRRICRNTKATATETSPNTQTLIKSTNDDDDEEDELEIGSEHSPLLCASGSAQTIEQDSIDHVCVNNSPLARVDLSGNMLEYYLPKHDIEDEDEENGPIIWKPNVTTNGNHEYKRKNILHYENGSNVPAILNGSATTTRGTTVKPNRLTFSRSNLNGHQQQQHTTSTTTATPSTTNQDNYSLHTPSSSSSITNGNEAPVPMMMVNSSSSNEMCCSSLSSGSNPSDGSKVSPIANQYTNQSQQQQHLYANMGPNCLTSFGYSTVNLGTRLPPEHDSNEQTIGANIETIVHSNLSKNGTKCSTPTTTTTATTSTVTNGNQVINNDKHQTNTTSTKHGIQSTFV</sequence>
<name>A0A9Q0LW32_BLOTA</name>
<evidence type="ECO:0000256" key="9">
    <source>
        <dbReference type="ARBA" id="ARBA00023136"/>
    </source>
</evidence>
<dbReference type="GO" id="GO:0016477">
    <property type="term" value="P:cell migration"/>
    <property type="evidence" value="ECO:0007669"/>
    <property type="project" value="TreeGrafter"/>
</dbReference>
<dbReference type="GO" id="GO:0008104">
    <property type="term" value="P:intracellular protein localization"/>
    <property type="evidence" value="ECO:0007669"/>
    <property type="project" value="UniProtKB-ARBA"/>
</dbReference>
<dbReference type="SUPFAM" id="SSF49313">
    <property type="entry name" value="Cadherin-like"/>
    <property type="match status" value="32"/>
</dbReference>
<dbReference type="PANTHER" id="PTHR24027:SF438">
    <property type="entry name" value="CADHERIN 23"/>
    <property type="match status" value="1"/>
</dbReference>
<feature type="domain" description="Cadherin" evidence="18">
    <location>
        <begin position="2698"/>
        <end position="2825"/>
    </location>
</feature>
<feature type="disulfide bond" evidence="13">
    <location>
        <begin position="4566"/>
        <end position="4575"/>
    </location>
</feature>
<dbReference type="SUPFAM" id="SSF49899">
    <property type="entry name" value="Concanavalin A-like lectins/glucanases"/>
    <property type="match status" value="1"/>
</dbReference>
<dbReference type="Gene3D" id="2.60.40.60">
    <property type="entry name" value="Cadherins"/>
    <property type="match status" value="33"/>
</dbReference>
<dbReference type="FunFam" id="2.60.40.60:FF:000032">
    <property type="entry name" value="FAT atypical cadherin 1"/>
    <property type="match status" value="1"/>
</dbReference>
<feature type="region of interest" description="Disordered" evidence="14">
    <location>
        <begin position="4755"/>
        <end position="4780"/>
    </location>
</feature>
<dbReference type="PROSITE" id="PS50268">
    <property type="entry name" value="CADHERIN_2"/>
    <property type="match status" value="31"/>
</dbReference>
<comment type="caution">
    <text evidence="13">Lacks conserved residue(s) required for the propagation of feature annotation.</text>
</comment>
<keyword evidence="20" id="KW-1185">Reference proteome</keyword>
<keyword evidence="8 15" id="KW-1133">Transmembrane helix</keyword>
<feature type="domain" description="Cadherin" evidence="18">
    <location>
        <begin position="3403"/>
        <end position="3506"/>
    </location>
</feature>
<evidence type="ECO:0000256" key="14">
    <source>
        <dbReference type="SAM" id="MobiDB-lite"/>
    </source>
</evidence>
<evidence type="ECO:0000256" key="3">
    <source>
        <dbReference type="ARBA" id="ARBA00022692"/>
    </source>
</evidence>
<protein>
    <submittedName>
        <fullName evidence="19">Uncharacterized protein</fullName>
    </submittedName>
</protein>
<feature type="compositionally biased region" description="Low complexity" evidence="14">
    <location>
        <begin position="5126"/>
        <end position="5144"/>
    </location>
</feature>
<dbReference type="GO" id="GO:0045296">
    <property type="term" value="F:cadherin binding"/>
    <property type="evidence" value="ECO:0007669"/>
    <property type="project" value="TreeGrafter"/>
</dbReference>
<evidence type="ECO:0000259" key="18">
    <source>
        <dbReference type="PROSITE" id="PS50268"/>
    </source>
</evidence>
<feature type="domain" description="Cadherin" evidence="18">
    <location>
        <begin position="3611"/>
        <end position="3715"/>
    </location>
</feature>
<dbReference type="GO" id="GO:0016342">
    <property type="term" value="C:catenin complex"/>
    <property type="evidence" value="ECO:0007669"/>
    <property type="project" value="TreeGrafter"/>
</dbReference>
<evidence type="ECO:0000256" key="2">
    <source>
        <dbReference type="ARBA" id="ARBA00022536"/>
    </source>
</evidence>
<dbReference type="InterPro" id="IPR000742">
    <property type="entry name" value="EGF"/>
</dbReference>
<dbReference type="FunFam" id="2.60.40.60:FF:000064">
    <property type="entry name" value="FAT atypical cadherin 1"/>
    <property type="match status" value="1"/>
</dbReference>
<evidence type="ECO:0000256" key="5">
    <source>
        <dbReference type="ARBA" id="ARBA00022737"/>
    </source>
</evidence>
<keyword evidence="4" id="KW-0732">Signal</keyword>
<dbReference type="InterPro" id="IPR001881">
    <property type="entry name" value="EGF-like_Ca-bd_dom"/>
</dbReference>
<comment type="subcellular location">
    <subcellularLocation>
        <location evidence="1">Membrane</location>
        <topology evidence="1">Single-pass membrane protein</topology>
    </subcellularLocation>
</comment>
<feature type="domain" description="Cadherin" evidence="18">
    <location>
        <begin position="2494"/>
        <end position="2594"/>
    </location>
</feature>
<dbReference type="InterPro" id="IPR002126">
    <property type="entry name" value="Cadherin-like_dom"/>
</dbReference>
<dbReference type="GO" id="GO:0007156">
    <property type="term" value="P:homophilic cell adhesion via plasma membrane adhesion molecules"/>
    <property type="evidence" value="ECO:0007669"/>
    <property type="project" value="InterPro"/>
</dbReference>
<feature type="disulfide bond" evidence="13">
    <location>
        <begin position="4243"/>
        <end position="4260"/>
    </location>
</feature>
<feature type="compositionally biased region" description="Low complexity" evidence="14">
    <location>
        <begin position="5165"/>
        <end position="5195"/>
    </location>
</feature>
<feature type="compositionally biased region" description="Basic residues" evidence="14">
    <location>
        <begin position="4081"/>
        <end position="4092"/>
    </location>
</feature>
<dbReference type="SMART" id="SM00181">
    <property type="entry name" value="EGF"/>
    <property type="match status" value="6"/>
</dbReference>
<dbReference type="GO" id="GO:0035239">
    <property type="term" value="P:tube morphogenesis"/>
    <property type="evidence" value="ECO:0007669"/>
    <property type="project" value="UniProtKB-ARBA"/>
</dbReference>
<dbReference type="InterPro" id="IPR020894">
    <property type="entry name" value="Cadherin_CS"/>
</dbReference>
<dbReference type="InterPro" id="IPR018097">
    <property type="entry name" value="EGF_Ca-bd_CS"/>
</dbReference>
<dbReference type="FunFam" id="2.60.40.60:FF:000020">
    <property type="entry name" value="Dachsous cadherin-related 1b"/>
    <property type="match status" value="3"/>
</dbReference>
<comment type="caution">
    <text evidence="19">The sequence shown here is derived from an EMBL/GenBank/DDBJ whole genome shotgun (WGS) entry which is preliminary data.</text>
</comment>
<evidence type="ECO:0000313" key="19">
    <source>
        <dbReference type="EMBL" id="KAJ6215568.1"/>
    </source>
</evidence>
<feature type="compositionally biased region" description="Polar residues" evidence="14">
    <location>
        <begin position="5102"/>
        <end position="5125"/>
    </location>
</feature>
<dbReference type="FunFam" id="2.60.40.60:FF:000058">
    <property type="entry name" value="FAT atypical cadherin 3"/>
    <property type="match status" value="1"/>
</dbReference>
<feature type="domain" description="Cadherin" evidence="18">
    <location>
        <begin position="1403"/>
        <end position="1532"/>
    </location>
</feature>
<feature type="domain" description="Cadherin" evidence="18">
    <location>
        <begin position="2390"/>
        <end position="2493"/>
    </location>
</feature>
<feature type="compositionally biased region" description="Low complexity" evidence="14">
    <location>
        <begin position="4848"/>
        <end position="4864"/>
    </location>
</feature>
<organism evidence="19 20">
    <name type="scientific">Blomia tropicalis</name>
    <name type="common">Mite</name>
    <dbReference type="NCBI Taxonomy" id="40697"/>
    <lineage>
        <taxon>Eukaryota</taxon>
        <taxon>Metazoa</taxon>
        <taxon>Ecdysozoa</taxon>
        <taxon>Arthropoda</taxon>
        <taxon>Chelicerata</taxon>
        <taxon>Arachnida</taxon>
        <taxon>Acari</taxon>
        <taxon>Acariformes</taxon>
        <taxon>Sarcoptiformes</taxon>
        <taxon>Astigmata</taxon>
        <taxon>Glycyphagoidea</taxon>
        <taxon>Echimyopodidae</taxon>
        <taxon>Blomia</taxon>
    </lineage>
</organism>
<gene>
    <name evidence="19" type="ORF">RDWZM_010068</name>
</gene>
<feature type="domain" description="Cadherin" evidence="18">
    <location>
        <begin position="1746"/>
        <end position="1857"/>
    </location>
</feature>
<dbReference type="OMA" id="VNENAHA"/>
<keyword evidence="5" id="KW-0677">Repeat</keyword>
<dbReference type="Proteomes" id="UP001142055">
    <property type="component" value="Chromosome 4"/>
</dbReference>
<evidence type="ECO:0000256" key="11">
    <source>
        <dbReference type="ARBA" id="ARBA00023180"/>
    </source>
</evidence>
<keyword evidence="2 13" id="KW-0245">EGF-like domain</keyword>
<feature type="domain" description="Cadherin" evidence="18">
    <location>
        <begin position="3716"/>
        <end position="3822"/>
    </location>
</feature>
<feature type="domain" description="Laminin G" evidence="16">
    <location>
        <begin position="4292"/>
        <end position="4477"/>
    </location>
</feature>
<evidence type="ECO:0000259" key="17">
    <source>
        <dbReference type="PROSITE" id="PS50026"/>
    </source>
</evidence>
<dbReference type="FunFam" id="2.60.40.60:FF:000021">
    <property type="entry name" value="FAT atypical cadherin 1"/>
    <property type="match status" value="1"/>
</dbReference>
<dbReference type="InterPro" id="IPR015919">
    <property type="entry name" value="Cadherin-like_sf"/>
</dbReference>
<keyword evidence="11" id="KW-0325">Glycoprotein</keyword>
<feature type="transmembrane region" description="Helical" evidence="15">
    <location>
        <begin position="52"/>
        <end position="72"/>
    </location>
</feature>
<dbReference type="Pfam" id="PF02210">
    <property type="entry name" value="Laminin_G_2"/>
    <property type="match status" value="1"/>
</dbReference>
<feature type="domain" description="Cadherin" evidence="18">
    <location>
        <begin position="1183"/>
        <end position="1299"/>
    </location>
</feature>
<dbReference type="PROSITE" id="PS01187">
    <property type="entry name" value="EGF_CA"/>
    <property type="match status" value="1"/>
</dbReference>
<feature type="domain" description="EGF-like" evidence="17">
    <location>
        <begin position="4577"/>
        <end position="4613"/>
    </location>
</feature>
<feature type="region of interest" description="Disordered" evidence="14">
    <location>
        <begin position="4977"/>
        <end position="5006"/>
    </location>
</feature>
<evidence type="ECO:0000256" key="8">
    <source>
        <dbReference type="ARBA" id="ARBA00022989"/>
    </source>
</evidence>
<feature type="domain" description="Cadherin" evidence="18">
    <location>
        <begin position="3202"/>
        <end position="3303"/>
    </location>
</feature>
<dbReference type="Pfam" id="PF00028">
    <property type="entry name" value="Cadherin"/>
    <property type="match status" value="23"/>
</dbReference>
<feature type="region of interest" description="Disordered" evidence="14">
    <location>
        <begin position="5102"/>
        <end position="5195"/>
    </location>
</feature>
<feature type="domain" description="Cadherin" evidence="18">
    <location>
        <begin position="2287"/>
        <end position="2389"/>
    </location>
</feature>
<feature type="domain" description="Cadherin" evidence="18">
    <location>
        <begin position="3304"/>
        <end position="3402"/>
    </location>
</feature>
<dbReference type="InterPro" id="IPR049883">
    <property type="entry name" value="NOTCH1_EGF-like"/>
</dbReference>
<dbReference type="PROSITE" id="PS01186">
    <property type="entry name" value="EGF_2"/>
    <property type="match status" value="1"/>
</dbReference>
<feature type="domain" description="Cadherin" evidence="18">
    <location>
        <begin position="569"/>
        <end position="685"/>
    </location>
</feature>
<feature type="domain" description="EGF-like" evidence="17">
    <location>
        <begin position="4234"/>
        <end position="4272"/>
    </location>
</feature>
<dbReference type="FunFam" id="2.60.40.60:FF:000013">
    <property type="entry name" value="Cadherin EGF LAG seven-pass G-type receptor"/>
    <property type="match status" value="3"/>
</dbReference>
<dbReference type="FunFam" id="2.60.40.60:FF:000116">
    <property type="entry name" value="Dachsous cadherin-related 2"/>
    <property type="match status" value="1"/>
</dbReference>
<dbReference type="SMART" id="SM00282">
    <property type="entry name" value="LamG"/>
    <property type="match status" value="1"/>
</dbReference>
<feature type="domain" description="Cadherin" evidence="18">
    <location>
        <begin position="1858"/>
        <end position="1963"/>
    </location>
</feature>
<dbReference type="SMART" id="SM00179">
    <property type="entry name" value="EGF_CA"/>
    <property type="match status" value="3"/>
</dbReference>
<dbReference type="GO" id="GO:0005509">
    <property type="term" value="F:calcium ion binding"/>
    <property type="evidence" value="ECO:0007669"/>
    <property type="project" value="UniProtKB-UniRule"/>
</dbReference>
<dbReference type="GO" id="GO:0007431">
    <property type="term" value="P:salivary gland development"/>
    <property type="evidence" value="ECO:0007669"/>
    <property type="project" value="UniProtKB-ARBA"/>
</dbReference>
<feature type="compositionally biased region" description="Polar residues" evidence="14">
    <location>
        <begin position="5145"/>
        <end position="5162"/>
    </location>
</feature>
<dbReference type="InterPro" id="IPR000152">
    <property type="entry name" value="EGF-type_Asp/Asn_hydroxyl_site"/>
</dbReference>
<feature type="domain" description="Cadherin" evidence="18">
    <location>
        <begin position="214"/>
        <end position="332"/>
    </location>
</feature>
<evidence type="ECO:0000256" key="4">
    <source>
        <dbReference type="ARBA" id="ARBA00022729"/>
    </source>
</evidence>
<dbReference type="InterPro" id="IPR013320">
    <property type="entry name" value="ConA-like_dom_sf"/>
</dbReference>
<feature type="domain" description="Cadherin" evidence="18">
    <location>
        <begin position="2062"/>
        <end position="2176"/>
    </location>
</feature>
<dbReference type="FunFam" id="2.60.40.60:FF:000024">
    <property type="entry name" value="FAT atypical cadherin 3"/>
    <property type="match status" value="3"/>
</dbReference>
<accession>A0A9Q0LW32</accession>
<feature type="domain" description="Cadherin" evidence="18">
    <location>
        <begin position="1080"/>
        <end position="1182"/>
    </location>
</feature>
<dbReference type="CDD" id="cd11304">
    <property type="entry name" value="Cadherin_repeat"/>
    <property type="match status" value="33"/>
</dbReference>
<dbReference type="GO" id="GO:0007424">
    <property type="term" value="P:open tracheal system development"/>
    <property type="evidence" value="ECO:0007669"/>
    <property type="project" value="UniProtKB-ARBA"/>
</dbReference>
<dbReference type="PRINTS" id="PR00205">
    <property type="entry name" value="CADHERIN"/>
</dbReference>
<dbReference type="FunFam" id="2.60.40.60:FF:000015">
    <property type="entry name" value="FAT atypical cadherin 1"/>
    <property type="match status" value="1"/>
</dbReference>
<feature type="disulfide bond" evidence="13">
    <location>
        <begin position="4262"/>
        <end position="4271"/>
    </location>
</feature>
<reference evidence="19" key="1">
    <citation type="submission" date="2022-12" db="EMBL/GenBank/DDBJ databases">
        <title>Genome assemblies of Blomia tropicalis.</title>
        <authorList>
            <person name="Cui Y."/>
        </authorList>
    </citation>
    <scope>NUCLEOTIDE SEQUENCE</scope>
    <source>
        <tissue evidence="19">Adult mites</tissue>
    </source>
</reference>
<keyword evidence="10 13" id="KW-1015">Disulfide bond</keyword>
<feature type="domain" description="Cadherin" evidence="18">
    <location>
        <begin position="2595"/>
        <end position="2702"/>
    </location>
</feature>
<keyword evidence="3 15" id="KW-0812">Transmembrane</keyword>
<feature type="disulfide bond" evidence="13">
    <location>
        <begin position="4603"/>
        <end position="4612"/>
    </location>
</feature>
<feature type="region of interest" description="Disordered" evidence="14">
    <location>
        <begin position="111"/>
        <end position="174"/>
    </location>
</feature>
<dbReference type="GO" id="GO:0098858">
    <property type="term" value="C:actin-based cell projection"/>
    <property type="evidence" value="ECO:0007669"/>
    <property type="project" value="UniProtKB-ARBA"/>
</dbReference>
<feature type="domain" description="Cadherin" evidence="18">
    <location>
        <begin position="3950"/>
        <end position="4034"/>
    </location>
</feature>
<evidence type="ECO:0000256" key="13">
    <source>
        <dbReference type="PROSITE-ProRule" id="PRU00076"/>
    </source>
</evidence>
<dbReference type="FunFam" id="2.10.25.10:FF:000038">
    <property type="entry name" value="Fibrillin 2"/>
    <property type="match status" value="1"/>
</dbReference>
<dbReference type="GO" id="GO:0048565">
    <property type="term" value="P:digestive tract development"/>
    <property type="evidence" value="ECO:0007669"/>
    <property type="project" value="UniProtKB-ARBA"/>
</dbReference>
<dbReference type="PROSITE" id="PS00010">
    <property type="entry name" value="ASX_HYDROXYL"/>
    <property type="match status" value="1"/>
</dbReference>
<dbReference type="PROSITE" id="PS50026">
    <property type="entry name" value="EGF_3"/>
    <property type="match status" value="5"/>
</dbReference>
<feature type="compositionally biased region" description="Basic residues" evidence="14">
    <location>
        <begin position="4100"/>
        <end position="4110"/>
    </location>
</feature>
<feature type="compositionally biased region" description="Low complexity" evidence="14">
    <location>
        <begin position="150"/>
        <end position="171"/>
    </location>
</feature>
<feature type="domain" description="Cadherin" evidence="18">
    <location>
        <begin position="1964"/>
        <end position="2061"/>
    </location>
</feature>
<dbReference type="CDD" id="cd00054">
    <property type="entry name" value="EGF_CA"/>
    <property type="match status" value="4"/>
</dbReference>
<dbReference type="Pfam" id="PF07645">
    <property type="entry name" value="EGF_CA"/>
    <property type="match status" value="1"/>
</dbReference>
<feature type="domain" description="Cadherin" evidence="18">
    <location>
        <begin position="967"/>
        <end position="1081"/>
    </location>
</feature>
<dbReference type="InterPro" id="IPR039808">
    <property type="entry name" value="Cadherin"/>
</dbReference>
<feature type="domain" description="Cadherin" evidence="18">
    <location>
        <begin position="1554"/>
        <end position="1647"/>
    </location>
</feature>
<feature type="domain" description="Cadherin" evidence="18">
    <location>
        <begin position="3823"/>
        <end position="3936"/>
    </location>
</feature>
<dbReference type="InterPro" id="IPR001791">
    <property type="entry name" value="Laminin_G"/>
</dbReference>
<feature type="compositionally biased region" description="Polar residues" evidence="14">
    <location>
        <begin position="4977"/>
        <end position="4992"/>
    </location>
</feature>
<dbReference type="PANTHER" id="PTHR24027">
    <property type="entry name" value="CADHERIN-23"/>
    <property type="match status" value="1"/>
</dbReference>
<feature type="domain" description="Cadherin" evidence="18">
    <location>
        <begin position="689"/>
        <end position="797"/>
    </location>
</feature>
<feature type="region of interest" description="Disordered" evidence="14">
    <location>
        <begin position="4081"/>
        <end position="4126"/>
    </location>
</feature>
<dbReference type="EMBL" id="JAPWDV010000004">
    <property type="protein sequence ID" value="KAJ6215568.1"/>
    <property type="molecule type" value="Genomic_DNA"/>
</dbReference>
<keyword evidence="9 15" id="KW-0472">Membrane</keyword>
<dbReference type="PROSITE" id="PS00022">
    <property type="entry name" value="EGF_1"/>
    <property type="match status" value="3"/>
</dbReference>
<evidence type="ECO:0000256" key="6">
    <source>
        <dbReference type="ARBA" id="ARBA00022837"/>
    </source>
</evidence>
<feature type="domain" description="EGF-like" evidence="17">
    <location>
        <begin position="4531"/>
        <end position="4576"/>
    </location>
</feature>
<evidence type="ECO:0000256" key="12">
    <source>
        <dbReference type="PROSITE-ProRule" id="PRU00043"/>
    </source>
</evidence>
<keyword evidence="6 12" id="KW-0106">Calcium</keyword>
<dbReference type="PROSITE" id="PS50025">
    <property type="entry name" value="LAM_G_DOMAIN"/>
    <property type="match status" value="1"/>
</dbReference>
<evidence type="ECO:0000259" key="16">
    <source>
        <dbReference type="PROSITE" id="PS50025"/>
    </source>
</evidence>
<feature type="compositionally biased region" description="Low complexity" evidence="14">
    <location>
        <begin position="4755"/>
        <end position="4775"/>
    </location>
</feature>
<feature type="domain" description="Cadherin" evidence="18">
    <location>
        <begin position="2937"/>
        <end position="3069"/>
    </location>
</feature>
<dbReference type="GO" id="GO:0001736">
    <property type="term" value="P:establishment of planar polarity"/>
    <property type="evidence" value="ECO:0007669"/>
    <property type="project" value="UniProtKB-ARBA"/>
</dbReference>
<feature type="region of interest" description="Disordered" evidence="14">
    <location>
        <begin position="4846"/>
        <end position="4866"/>
    </location>
</feature>
<evidence type="ECO:0000256" key="15">
    <source>
        <dbReference type="SAM" id="Phobius"/>
    </source>
</evidence>
<feature type="domain" description="Cadherin" evidence="18">
    <location>
        <begin position="2848"/>
        <end position="2936"/>
    </location>
</feature>
<dbReference type="GO" id="GO:0008013">
    <property type="term" value="F:beta-catenin binding"/>
    <property type="evidence" value="ECO:0007669"/>
    <property type="project" value="TreeGrafter"/>
</dbReference>
<dbReference type="FunFam" id="2.60.40.60:FF:000053">
    <property type="entry name" value="FAT atypical cadherin 3"/>
    <property type="match status" value="1"/>
</dbReference>
<dbReference type="PROSITE" id="PS00232">
    <property type="entry name" value="CADHERIN_1"/>
    <property type="match status" value="12"/>
</dbReference>
<dbReference type="Gene3D" id="2.60.120.200">
    <property type="match status" value="1"/>
</dbReference>
<feature type="domain" description="Cadherin" evidence="18">
    <location>
        <begin position="1307"/>
        <end position="1402"/>
    </location>
</feature>
<feature type="compositionally biased region" description="Acidic residues" evidence="14">
    <location>
        <begin position="125"/>
        <end position="139"/>
    </location>
</feature>
<feature type="domain" description="Cadherin" evidence="18">
    <location>
        <begin position="333"/>
        <end position="454"/>
    </location>
</feature>
<evidence type="ECO:0000256" key="1">
    <source>
        <dbReference type="ARBA" id="ARBA00004167"/>
    </source>
</evidence>
<dbReference type="SUPFAM" id="SSF57196">
    <property type="entry name" value="EGF/Laminin"/>
    <property type="match status" value="2"/>
</dbReference>
<dbReference type="GO" id="GO:0007163">
    <property type="term" value="P:establishment or maintenance of cell polarity"/>
    <property type="evidence" value="ECO:0007669"/>
    <property type="project" value="UniProtKB-ARBA"/>
</dbReference>